<dbReference type="Pfam" id="PF01584">
    <property type="entry name" value="CheW"/>
    <property type="match status" value="1"/>
</dbReference>
<sequence>MMGDQFVVFTLDSQRYGLPLRVVERIVRAVEVTVLPQAPGIVLGVVNVQGRVIPVIDLRRRFGLTGRTLALSDQMVVACTARRPVILVADAVHGVLDYPGEAAVAAQQMLPGLVHLAGVVKLDDGLVLIQDLEQFLSLDEDQALSRALESA</sequence>
<evidence type="ECO:0000313" key="2">
    <source>
        <dbReference type="EMBL" id="OIR00924.1"/>
    </source>
</evidence>
<dbReference type="EMBL" id="MLJW01000090">
    <property type="protein sequence ID" value="OIR00924.1"/>
    <property type="molecule type" value="Genomic_DNA"/>
</dbReference>
<dbReference type="InterPro" id="IPR002545">
    <property type="entry name" value="CheW-lke_dom"/>
</dbReference>
<dbReference type="PROSITE" id="PS50851">
    <property type="entry name" value="CHEW"/>
    <property type="match status" value="1"/>
</dbReference>
<comment type="caution">
    <text evidence="2">The sequence shown here is derived from an EMBL/GenBank/DDBJ whole genome shotgun (WGS) entry which is preliminary data.</text>
</comment>
<dbReference type="Gene3D" id="2.30.30.40">
    <property type="entry name" value="SH3 Domains"/>
    <property type="match status" value="1"/>
</dbReference>
<dbReference type="AlphaFoldDB" id="A0A1J5SGT6"/>
<accession>A0A1J5SGT6</accession>
<reference evidence="2" key="1">
    <citation type="submission" date="2016-10" db="EMBL/GenBank/DDBJ databases">
        <title>Sequence of Gallionella enrichment culture.</title>
        <authorList>
            <person name="Poehlein A."/>
            <person name="Muehling M."/>
            <person name="Daniel R."/>
        </authorList>
    </citation>
    <scope>NUCLEOTIDE SEQUENCE</scope>
</reference>
<organism evidence="2">
    <name type="scientific">mine drainage metagenome</name>
    <dbReference type="NCBI Taxonomy" id="410659"/>
    <lineage>
        <taxon>unclassified sequences</taxon>
        <taxon>metagenomes</taxon>
        <taxon>ecological metagenomes</taxon>
    </lineage>
</organism>
<protein>
    <submittedName>
        <fullName evidence="2">Chemotaxis protein CheW</fullName>
    </submittedName>
</protein>
<dbReference type="GO" id="GO:0007165">
    <property type="term" value="P:signal transduction"/>
    <property type="evidence" value="ECO:0007669"/>
    <property type="project" value="InterPro"/>
</dbReference>
<evidence type="ECO:0000259" key="1">
    <source>
        <dbReference type="PROSITE" id="PS50851"/>
    </source>
</evidence>
<dbReference type="SMART" id="SM00260">
    <property type="entry name" value="CheW"/>
    <property type="match status" value="1"/>
</dbReference>
<dbReference type="InterPro" id="IPR039315">
    <property type="entry name" value="CheW"/>
</dbReference>
<dbReference type="GO" id="GO:0006935">
    <property type="term" value="P:chemotaxis"/>
    <property type="evidence" value="ECO:0007669"/>
    <property type="project" value="InterPro"/>
</dbReference>
<feature type="domain" description="CheW-like" evidence="1">
    <location>
        <begin position="3"/>
        <end position="141"/>
    </location>
</feature>
<dbReference type="GO" id="GO:0005829">
    <property type="term" value="C:cytosol"/>
    <property type="evidence" value="ECO:0007669"/>
    <property type="project" value="TreeGrafter"/>
</dbReference>
<dbReference type="Gene3D" id="2.40.50.180">
    <property type="entry name" value="CheA-289, Domain 4"/>
    <property type="match status" value="1"/>
</dbReference>
<gene>
    <name evidence="2" type="primary">cheW_8</name>
    <name evidence="2" type="ORF">GALL_170640</name>
</gene>
<name>A0A1J5SGT6_9ZZZZ</name>
<dbReference type="PANTHER" id="PTHR22617:SF23">
    <property type="entry name" value="CHEMOTAXIS PROTEIN CHEW"/>
    <property type="match status" value="1"/>
</dbReference>
<proteinExistence type="predicted"/>
<dbReference type="InterPro" id="IPR036061">
    <property type="entry name" value="CheW-like_dom_sf"/>
</dbReference>
<dbReference type="PANTHER" id="PTHR22617">
    <property type="entry name" value="CHEMOTAXIS SENSOR HISTIDINE KINASE-RELATED"/>
    <property type="match status" value="1"/>
</dbReference>
<dbReference type="SUPFAM" id="SSF50341">
    <property type="entry name" value="CheW-like"/>
    <property type="match status" value="1"/>
</dbReference>